<dbReference type="EMBL" id="JGDS01000055">
    <property type="protein sequence ID" value="EXZ72843.1"/>
    <property type="molecule type" value="Genomic_DNA"/>
</dbReference>
<dbReference type="Proteomes" id="UP000020938">
    <property type="component" value="Unassembled WGS sequence"/>
</dbReference>
<comment type="caution">
    <text evidence="1">The sequence shown here is derived from an EMBL/GenBank/DDBJ whole genome shotgun (WGS) entry which is preliminary data.</text>
</comment>
<gene>
    <name evidence="1" type="ORF">M123_2841</name>
</gene>
<reference evidence="1 2" key="1">
    <citation type="submission" date="2014-02" db="EMBL/GenBank/DDBJ databases">
        <authorList>
            <person name="Sears C."/>
            <person name="Carroll K."/>
            <person name="Sack B.R."/>
            <person name="Qadri F."/>
            <person name="Myers L.L."/>
            <person name="Chung G.-T."/>
            <person name="Escheverria P."/>
            <person name="Fraser C.M."/>
            <person name="Sadzewicz L."/>
            <person name="Shefchek K.A."/>
            <person name="Tallon L."/>
            <person name="Das S.P."/>
            <person name="Daugherty S."/>
            <person name="Mongodin E.F."/>
        </authorList>
    </citation>
    <scope>NUCLEOTIDE SEQUENCE [LARGE SCALE GENOMIC DNA]</scope>
    <source>
        <strain evidence="1 2">3976T8</strain>
    </source>
</reference>
<organism evidence="1 2">
    <name type="scientific">Bacteroides fragilis str. 3976T8</name>
    <dbReference type="NCBI Taxonomy" id="1339314"/>
    <lineage>
        <taxon>Bacteria</taxon>
        <taxon>Pseudomonadati</taxon>
        <taxon>Bacteroidota</taxon>
        <taxon>Bacteroidia</taxon>
        <taxon>Bacteroidales</taxon>
        <taxon>Bacteroidaceae</taxon>
        <taxon>Bacteroides</taxon>
    </lineage>
</organism>
<name>A0A016AUR5_BACFG</name>
<protein>
    <submittedName>
        <fullName evidence="1">Uncharacterized protein</fullName>
    </submittedName>
</protein>
<evidence type="ECO:0000313" key="1">
    <source>
        <dbReference type="EMBL" id="EXZ72843.1"/>
    </source>
</evidence>
<proteinExistence type="predicted"/>
<accession>A0A016AUR5</accession>
<dbReference type="AlphaFoldDB" id="A0A016AUR5"/>
<sequence length="41" mass="5041">MIENNRYVYIQKFHRLHRITQIKSKYPAIYRSFCANPGNLR</sequence>
<evidence type="ECO:0000313" key="2">
    <source>
        <dbReference type="Proteomes" id="UP000020938"/>
    </source>
</evidence>